<sequence>MKVLLMKMEFLLEPSSKQDLRCELRIAFENPFDAQYGDSDGYTFDDPILILEILSRRFLLRGIYLITGSSKDGDGDTSFQLDVMHHPMLTL</sequence>
<dbReference type="Proteomes" id="UP001151760">
    <property type="component" value="Unassembled WGS sequence"/>
</dbReference>
<proteinExistence type="predicted"/>
<reference evidence="1" key="2">
    <citation type="submission" date="2022-01" db="EMBL/GenBank/DDBJ databases">
        <authorList>
            <person name="Yamashiro T."/>
            <person name="Shiraishi A."/>
            <person name="Satake H."/>
            <person name="Nakayama K."/>
        </authorList>
    </citation>
    <scope>NUCLEOTIDE SEQUENCE</scope>
</reference>
<organism evidence="1 2">
    <name type="scientific">Tanacetum coccineum</name>
    <dbReference type="NCBI Taxonomy" id="301880"/>
    <lineage>
        <taxon>Eukaryota</taxon>
        <taxon>Viridiplantae</taxon>
        <taxon>Streptophyta</taxon>
        <taxon>Embryophyta</taxon>
        <taxon>Tracheophyta</taxon>
        <taxon>Spermatophyta</taxon>
        <taxon>Magnoliopsida</taxon>
        <taxon>eudicotyledons</taxon>
        <taxon>Gunneridae</taxon>
        <taxon>Pentapetalae</taxon>
        <taxon>asterids</taxon>
        <taxon>campanulids</taxon>
        <taxon>Asterales</taxon>
        <taxon>Asteraceae</taxon>
        <taxon>Asteroideae</taxon>
        <taxon>Anthemideae</taxon>
        <taxon>Anthemidinae</taxon>
        <taxon>Tanacetum</taxon>
    </lineage>
</organism>
<reference evidence="1" key="1">
    <citation type="journal article" date="2022" name="Int. J. Mol. Sci.">
        <title>Draft Genome of Tanacetum Coccineum: Genomic Comparison of Closely Related Tanacetum-Family Plants.</title>
        <authorList>
            <person name="Yamashiro T."/>
            <person name="Shiraishi A."/>
            <person name="Nakayama K."/>
            <person name="Satake H."/>
        </authorList>
    </citation>
    <scope>NUCLEOTIDE SEQUENCE</scope>
</reference>
<name>A0ABQ5EZM2_9ASTR</name>
<dbReference type="EMBL" id="BQNB010016825">
    <property type="protein sequence ID" value="GJT56228.1"/>
    <property type="molecule type" value="Genomic_DNA"/>
</dbReference>
<evidence type="ECO:0000313" key="1">
    <source>
        <dbReference type="EMBL" id="GJT56228.1"/>
    </source>
</evidence>
<evidence type="ECO:0000313" key="2">
    <source>
        <dbReference type="Proteomes" id="UP001151760"/>
    </source>
</evidence>
<accession>A0ABQ5EZM2</accession>
<gene>
    <name evidence="1" type="ORF">Tco_0991282</name>
</gene>
<comment type="caution">
    <text evidence="1">The sequence shown here is derived from an EMBL/GenBank/DDBJ whole genome shotgun (WGS) entry which is preliminary data.</text>
</comment>
<protein>
    <submittedName>
        <fullName evidence="1">Uncharacterized protein</fullName>
    </submittedName>
</protein>
<keyword evidence="2" id="KW-1185">Reference proteome</keyword>